<evidence type="ECO:0000256" key="2">
    <source>
        <dbReference type="ARBA" id="ARBA00004906"/>
    </source>
</evidence>
<organism evidence="15 16">
    <name type="scientific">Apostasia shenzhenica</name>
    <dbReference type="NCBI Taxonomy" id="1088818"/>
    <lineage>
        <taxon>Eukaryota</taxon>
        <taxon>Viridiplantae</taxon>
        <taxon>Streptophyta</taxon>
        <taxon>Embryophyta</taxon>
        <taxon>Tracheophyta</taxon>
        <taxon>Spermatophyta</taxon>
        <taxon>Magnoliopsida</taxon>
        <taxon>Liliopsida</taxon>
        <taxon>Asparagales</taxon>
        <taxon>Orchidaceae</taxon>
        <taxon>Apostasioideae</taxon>
        <taxon>Apostasia</taxon>
    </lineage>
</organism>
<keyword evidence="16" id="KW-1185">Reference proteome</keyword>
<dbReference type="InterPro" id="IPR011989">
    <property type="entry name" value="ARM-like"/>
</dbReference>
<evidence type="ECO:0000256" key="9">
    <source>
        <dbReference type="ARBA" id="ARBA00023242"/>
    </source>
</evidence>
<evidence type="ECO:0000313" key="15">
    <source>
        <dbReference type="EMBL" id="PKA62694.1"/>
    </source>
</evidence>
<dbReference type="Pfam" id="PF21282">
    <property type="entry name" value="APC1_3rd"/>
    <property type="match status" value="1"/>
</dbReference>
<evidence type="ECO:0000259" key="14">
    <source>
        <dbReference type="Pfam" id="PF21282"/>
    </source>
</evidence>
<evidence type="ECO:0000256" key="1">
    <source>
        <dbReference type="ARBA" id="ARBA00004123"/>
    </source>
</evidence>
<evidence type="ECO:0000256" key="8">
    <source>
        <dbReference type="ARBA" id="ARBA00022786"/>
    </source>
</evidence>
<accession>A0A2I0B4I0</accession>
<evidence type="ECO:0000259" key="12">
    <source>
        <dbReference type="Pfam" id="PF18122"/>
    </source>
</evidence>
<comment type="similarity">
    <text evidence="3">Belongs to the APC1 family.</text>
</comment>
<dbReference type="InterPro" id="IPR041221">
    <property type="entry name" value="APC1_C"/>
</dbReference>
<dbReference type="Gene3D" id="1.25.10.10">
    <property type="entry name" value="Leucine-rich Repeat Variant"/>
    <property type="match status" value="2"/>
</dbReference>
<dbReference type="PANTHER" id="PTHR12827:SF3">
    <property type="entry name" value="ANAPHASE-PROMOTING COMPLEX SUBUNIT 1"/>
    <property type="match status" value="1"/>
</dbReference>
<evidence type="ECO:0000259" key="11">
    <source>
        <dbReference type="Pfam" id="PF12859"/>
    </source>
</evidence>
<feature type="domain" description="Anaphase-promoting complex subunit 1 beta-sandwich" evidence="14">
    <location>
        <begin position="1463"/>
        <end position="1525"/>
    </location>
</feature>
<dbReference type="InterPro" id="IPR049255">
    <property type="entry name" value="Apc1_N"/>
</dbReference>
<evidence type="ECO:0000256" key="5">
    <source>
        <dbReference type="ARBA" id="ARBA00022618"/>
    </source>
</evidence>
<feature type="domain" description="Anaphase-promoting complex subunit 1 middle" evidence="13">
    <location>
        <begin position="533"/>
        <end position="790"/>
    </location>
</feature>
<gene>
    <name evidence="15" type="primary">APC1</name>
    <name evidence="15" type="ORF">AXF42_Ash012281</name>
</gene>
<evidence type="ECO:0000256" key="4">
    <source>
        <dbReference type="ARBA" id="ARBA00016070"/>
    </source>
</evidence>
<keyword evidence="6" id="KW-0677">Repeat</keyword>
<dbReference type="GO" id="GO:0005680">
    <property type="term" value="C:anaphase-promoting complex"/>
    <property type="evidence" value="ECO:0007669"/>
    <property type="project" value="InterPro"/>
</dbReference>
<dbReference type="PANTHER" id="PTHR12827">
    <property type="entry name" value="MEIOTIC CHECKPOINT REGULATOR TSG24 FAMILY MEMBER"/>
    <property type="match status" value="1"/>
</dbReference>
<dbReference type="InterPro" id="IPR046794">
    <property type="entry name" value="Apc1_MidN"/>
</dbReference>
<evidence type="ECO:0000256" key="10">
    <source>
        <dbReference type="ARBA" id="ARBA00023306"/>
    </source>
</evidence>
<feature type="domain" description="Anaphase-promoting complex subunit 1 C-terminal" evidence="12">
    <location>
        <begin position="1607"/>
        <end position="1770"/>
    </location>
</feature>
<comment type="pathway">
    <text evidence="2">Protein modification; protein ubiquitination.</text>
</comment>
<keyword evidence="9" id="KW-0539">Nucleus</keyword>
<evidence type="ECO:0000256" key="6">
    <source>
        <dbReference type="ARBA" id="ARBA00022737"/>
    </source>
</evidence>
<keyword evidence="10" id="KW-0131">Cell cycle</keyword>
<sequence>MSIGIRHLTLLREFKPFGLTVEERDGKSYDEVVEEYNYSLFGSDVTREKDDILSLDSDSSFPASSSDCGDQELFIRGNRIIWSKGSEVHKRYSSTNKVVMACWCRMDAIPDALLCVLEINKLSLYSVSGEVFCIPLSHTISNIWPLPFGLLLQRSMEENYSVSSTSSILNARDVMHTSKEYFRRPSGAKQLNYLDPLLKEESAISSSHLILKHPMGDLQAMFIEEKGKLTPMKDYEEKIIWSSDMIPLLASYHKDKLQHSVWIVEVIDNCGMIDASSFVVQTSDAFYMQKFSLRRIWQGKCSQCVASKVFLSTDSDGVPFICFVLQEQKLLAVRLQVDGGDEVSIDVRPFLTWSIPAISAAPVTVTRPRVKVGLLPFMDMIVLNCENYLLLFSGRLCLCKYLLPASLEMGPVHDDNSSKLATVRYGLKITGIDNAVGGRINVVTSAGQIFRCSFHRSPTSTLANDCLMVMTDGLHAYSYSKFLVLLWGGSHPYSHDSDSSVDSEWESFLNAVQKIGIQCQSGRENLSGLPTTAWDFLINSKFHANYCRQSANHALSLLTSLMPRDSDQIAGHMYDEKKHDKLCYAQMLTEMLDSLHALYENLKLNSLRKQDLRKLVTVLCNIAASLGEANYVDYYAREFPYIFSEIGFFQPSATARTPPSLLSWLEFCLQHGYQSASRNDLPSLIFKDGCNALGWARKVVCFYSLLLGAERTENKLSTGVWCNISKGTARTPEELTVLAMVAERFGHQQLDLLPSGISLPLRHALDICKESPPTNWPAAAYALVGREDLAMAFFKSLNKDKRSPENVNLTSFSPAYRLHLRPVTIPTMASELTRIGSMKLEDVEAPKSIEDGMEHIFSSGTQLRFGRDLRLNEVRRLLCSAKAVAIQTPVNPAPTDQDFQQHHLWNLAQRTTALPFGRGAFTLATTYTLLTEALVVPKLILAGTLPAQQNATVNLDPNIRNISDLRSWPEFHNGVAAGLKLTPFQGKVSRTWILYNKPQEPNFTHAGLLLALGLHEHLRVLMISDVYRYLSQEHEITTVSLLLGLAASYRGTMDPAISKILYVHVPSRHPPTFPELELPTLLQTAALLGIGLLFEGSAHPLTTKILLSEIGRRSGGDNVLEREGYAVAAGSALGLVALGRGFDAFSFMDSSIDRLFQYAGCNGVNSEKSLHLGSSGDDPSRSIGQMLEGTNINVDVTAPGATIALALIFMKTESEAMASRLHIPTSHFELQYVRPDFIMLRVIARNLIRWSRIYPSRDWVESLIPDVVKLGLLRLEDDVIESDEFDKEALVQAYVNIITGACISIGLRYAGTRNGNAQELLYNYTIYFLNEIKHVSFSSANDLPKSLLQYVDRGSLEICLHLLVLSLTVVMAGSGNLQTFKLLRYLRGSSSAEGHINYGIQMTISLAIGFLFLGGGVQTFSTRNSSVAALLITLYPRLPTGPNDNRCHLQAFRHLYVIAVESRWLQTVDVETGLPVYVPLEVTVPELDHFAETSYSEVTPCILPERSMLKCVRVCGPRYWPQVIEPLPEGTFEYKSLVKYGDKADPLNGGLLYVKRKVGFCSYVDDPIGCQSLISRAMHKVFDTSSLGTSTSRINYDQKPGYYNIDQLVGSFSADPSLIAFAQFCCDSSRENGHEVNFRDFCSQVIFECVSNDRPALLQIYLSFYTTIAAMWEQVKGGCSGFHDSCFLYNLKLALAYNKVSCKGKLPNVRGSIIQSTFLESMKQHVEEMMSGCLSELKDNFVNYLKYSRWPIDSSQAMLLCWYLQWYDVPPPNIVKTAAKKIKTKLPASMSAVPLLRLLLPRTHLRALMEINKILLSGC</sequence>
<keyword evidence="5" id="KW-0132">Cell division</keyword>
<keyword evidence="7" id="KW-0498">Mitosis</keyword>
<dbReference type="InterPro" id="IPR048971">
    <property type="entry name" value="Apc1_3rd"/>
</dbReference>
<protein>
    <recommendedName>
        <fullName evidence="4">Anaphase-promoting complex subunit 1</fullName>
    </recommendedName>
</protein>
<dbReference type="Pfam" id="PF12859">
    <property type="entry name" value="ANAPC1"/>
    <property type="match status" value="2"/>
</dbReference>
<dbReference type="Pfam" id="PF18122">
    <property type="entry name" value="APC1_C"/>
    <property type="match status" value="1"/>
</dbReference>
<dbReference type="InterPro" id="IPR024990">
    <property type="entry name" value="Apc1"/>
</dbReference>
<feature type="domain" description="Anaphase-promoting complex subunit 1 N-terminal" evidence="11">
    <location>
        <begin position="35"/>
        <end position="269"/>
    </location>
</feature>
<dbReference type="FunFam" id="1.25.10.10:FF:000211">
    <property type="entry name" value="Anaphase-promoting complex subunit 1"/>
    <property type="match status" value="1"/>
</dbReference>
<dbReference type="Proteomes" id="UP000236161">
    <property type="component" value="Unassembled WGS sequence"/>
</dbReference>
<dbReference type="EMBL" id="KZ451916">
    <property type="protein sequence ID" value="PKA62694.1"/>
    <property type="molecule type" value="Genomic_DNA"/>
</dbReference>
<keyword evidence="8" id="KW-0833">Ubl conjugation pathway</keyword>
<dbReference type="GO" id="GO:0031145">
    <property type="term" value="P:anaphase-promoting complex-dependent catabolic process"/>
    <property type="evidence" value="ECO:0007669"/>
    <property type="project" value="TreeGrafter"/>
</dbReference>
<reference evidence="15 16" key="1">
    <citation type="journal article" date="2017" name="Nature">
        <title>The Apostasia genome and the evolution of orchids.</title>
        <authorList>
            <person name="Zhang G.Q."/>
            <person name="Liu K.W."/>
            <person name="Li Z."/>
            <person name="Lohaus R."/>
            <person name="Hsiao Y.Y."/>
            <person name="Niu S.C."/>
            <person name="Wang J.Y."/>
            <person name="Lin Y.C."/>
            <person name="Xu Q."/>
            <person name="Chen L.J."/>
            <person name="Yoshida K."/>
            <person name="Fujiwara S."/>
            <person name="Wang Z.W."/>
            <person name="Zhang Y.Q."/>
            <person name="Mitsuda N."/>
            <person name="Wang M."/>
            <person name="Liu G.H."/>
            <person name="Pecoraro L."/>
            <person name="Huang H.X."/>
            <person name="Xiao X.J."/>
            <person name="Lin M."/>
            <person name="Wu X.Y."/>
            <person name="Wu W.L."/>
            <person name="Chen Y.Y."/>
            <person name="Chang S.B."/>
            <person name="Sakamoto S."/>
            <person name="Ohme-Takagi M."/>
            <person name="Yagi M."/>
            <person name="Zeng S.J."/>
            <person name="Shen C.Y."/>
            <person name="Yeh C.M."/>
            <person name="Luo Y.B."/>
            <person name="Tsai W.C."/>
            <person name="Van de Peer Y."/>
            <person name="Liu Z.J."/>
        </authorList>
    </citation>
    <scope>NUCLEOTIDE SEQUENCE [LARGE SCALE GENOMIC DNA]</scope>
    <source>
        <strain evidence="16">cv. Shenzhen</strain>
        <tissue evidence="15">Stem</tissue>
    </source>
</reference>
<evidence type="ECO:0000313" key="16">
    <source>
        <dbReference type="Proteomes" id="UP000236161"/>
    </source>
</evidence>
<comment type="subcellular location">
    <subcellularLocation>
        <location evidence="1">Nucleus</location>
    </subcellularLocation>
</comment>
<evidence type="ECO:0000256" key="7">
    <source>
        <dbReference type="ARBA" id="ARBA00022776"/>
    </source>
</evidence>
<dbReference type="GO" id="GO:0060090">
    <property type="term" value="F:molecular adaptor activity"/>
    <property type="evidence" value="ECO:0007669"/>
    <property type="project" value="TreeGrafter"/>
</dbReference>
<dbReference type="Pfam" id="PF20518">
    <property type="entry name" value="Apc1_MidN"/>
    <property type="match status" value="1"/>
</dbReference>
<dbReference type="STRING" id="1088818.A0A2I0B4I0"/>
<evidence type="ECO:0000259" key="13">
    <source>
        <dbReference type="Pfam" id="PF20518"/>
    </source>
</evidence>
<dbReference type="OrthoDB" id="26401at2759"/>
<evidence type="ECO:0000256" key="3">
    <source>
        <dbReference type="ARBA" id="ARBA00010547"/>
    </source>
</evidence>
<dbReference type="GO" id="GO:0051301">
    <property type="term" value="P:cell division"/>
    <property type="evidence" value="ECO:0007669"/>
    <property type="project" value="UniProtKB-KW"/>
</dbReference>
<name>A0A2I0B4I0_9ASPA</name>
<proteinExistence type="inferred from homology"/>
<dbReference type="FunFam" id="1.25.10.10:FF:000338">
    <property type="entry name" value="Anaphase-promoting complex subunit 1"/>
    <property type="match status" value="1"/>
</dbReference>
<dbReference type="GO" id="GO:0007091">
    <property type="term" value="P:metaphase/anaphase transition of mitotic cell cycle"/>
    <property type="evidence" value="ECO:0007669"/>
    <property type="project" value="TreeGrafter"/>
</dbReference>
<dbReference type="GO" id="GO:0070979">
    <property type="term" value="P:protein K11-linked ubiquitination"/>
    <property type="evidence" value="ECO:0007669"/>
    <property type="project" value="TreeGrafter"/>
</dbReference>
<feature type="domain" description="Anaphase-promoting complex subunit 1 N-terminal" evidence="11">
    <location>
        <begin position="307"/>
        <end position="510"/>
    </location>
</feature>